<dbReference type="AlphaFoldDB" id="A0A0D0Q7H1"/>
<comment type="caution">
    <text evidence="1">The sequence shown here is derived from an EMBL/GenBank/DDBJ whole genome shotgun (WGS) entry which is preliminary data.</text>
</comment>
<evidence type="ECO:0000313" key="2">
    <source>
        <dbReference type="Proteomes" id="UP000032066"/>
    </source>
</evidence>
<gene>
    <name evidence="1" type="ORF">TR51_06690</name>
</gene>
<reference evidence="1 2" key="1">
    <citation type="submission" date="2015-02" db="EMBL/GenBank/DDBJ databases">
        <title>Draft genome sequence of Kitasatospora griseola MF730-N6, a bafilomycin, terpentecin and satosporin producer.</title>
        <authorList>
            <person name="Arens J.C."/>
            <person name="Haltli B."/>
            <person name="Kerr R.G."/>
        </authorList>
    </citation>
    <scope>NUCLEOTIDE SEQUENCE [LARGE SCALE GENOMIC DNA]</scope>
    <source>
        <strain evidence="1 2">MF730-N6</strain>
    </source>
</reference>
<name>A0A0D0Q7H1_KITGR</name>
<protein>
    <recommendedName>
        <fullName evidence="3">C1q domain-containing protein</fullName>
    </recommendedName>
</protein>
<keyword evidence="2" id="KW-1185">Reference proteome</keyword>
<sequence length="179" mass="18547">MALGAPAPPVRAAGSRLTGAAYGSDVTDSINFLTNPPEFVGLQNAVQSIPNATWTALTLDAEQLDSYNGHSTSTNTSRYVAQVAGWYTVCGVYATAANATGFRAARIQVNGSPVLGAAAYAPVASGTVEMGVVTPTRSIQLAVNDFVEVAGYQSSGGALNTVLDIDMRTGLWVRFSRAI</sequence>
<organism evidence="1 2">
    <name type="scientific">Kitasatospora griseola</name>
    <name type="common">Streptomyces griseolosporeus</name>
    <dbReference type="NCBI Taxonomy" id="2064"/>
    <lineage>
        <taxon>Bacteria</taxon>
        <taxon>Bacillati</taxon>
        <taxon>Actinomycetota</taxon>
        <taxon>Actinomycetes</taxon>
        <taxon>Kitasatosporales</taxon>
        <taxon>Streptomycetaceae</taxon>
        <taxon>Kitasatospora</taxon>
    </lineage>
</organism>
<dbReference type="PATRIC" id="fig|2064.6.peg.1469"/>
<evidence type="ECO:0000313" key="1">
    <source>
        <dbReference type="EMBL" id="KIQ67063.1"/>
    </source>
</evidence>
<accession>A0A0D0Q7H1</accession>
<dbReference type="STRING" id="2064.TR51_06690"/>
<dbReference type="EMBL" id="JXZB01000001">
    <property type="protein sequence ID" value="KIQ67063.1"/>
    <property type="molecule type" value="Genomic_DNA"/>
</dbReference>
<proteinExistence type="predicted"/>
<evidence type="ECO:0008006" key="3">
    <source>
        <dbReference type="Google" id="ProtNLM"/>
    </source>
</evidence>
<dbReference type="Proteomes" id="UP000032066">
    <property type="component" value="Unassembled WGS sequence"/>
</dbReference>